<comment type="caution">
    <text evidence="1">The sequence shown here is derived from an EMBL/GenBank/DDBJ whole genome shotgun (WGS) entry which is preliminary data.</text>
</comment>
<sequence>MTAHLTVEQAQTILKQFSCIETKPIESEQEKALLRQALLTIAKLSDYLNLGICADTAEQGFAALKTYLEGLGYKIRLDTSKTPSLESPVYIKFNTHKQSHYLDSYTGIYRGVLVSCQSSENDSISGTYGHLPLDLFLKS</sequence>
<reference evidence="1" key="1">
    <citation type="journal article" date="2015" name="ISME J.">
        <title>Draft Genome Sequence of Streptomyces incarnatus NRRL8089, which Produces the Nucleoside Antibiotic Sinefungin.</title>
        <authorList>
            <person name="Oshima K."/>
            <person name="Hattori M."/>
            <person name="Shimizu H."/>
            <person name="Fukuda K."/>
            <person name="Nemoto M."/>
            <person name="Inagaki K."/>
            <person name="Tamura T."/>
        </authorList>
    </citation>
    <scope>NUCLEOTIDE SEQUENCE</scope>
    <source>
        <strain evidence="1">FACHB-1375</strain>
    </source>
</reference>
<protein>
    <submittedName>
        <fullName evidence="1">DUF1824 family protein</fullName>
    </submittedName>
</protein>
<dbReference type="EMBL" id="JACJPW010000107">
    <property type="protein sequence ID" value="MBD2185112.1"/>
    <property type="molecule type" value="Genomic_DNA"/>
</dbReference>
<dbReference type="InterPro" id="IPR014953">
    <property type="entry name" value="DUF1824"/>
</dbReference>
<gene>
    <name evidence="1" type="ORF">H6G03_29255</name>
</gene>
<name>A0A926VLR2_9CYAN</name>
<keyword evidence="2" id="KW-1185">Reference proteome</keyword>
<dbReference type="Gene3D" id="3.30.360.10">
    <property type="entry name" value="Dihydrodipicolinate Reductase, domain 2"/>
    <property type="match status" value="1"/>
</dbReference>
<evidence type="ECO:0000313" key="1">
    <source>
        <dbReference type="EMBL" id="MBD2185112.1"/>
    </source>
</evidence>
<dbReference type="Proteomes" id="UP000641646">
    <property type="component" value="Unassembled WGS sequence"/>
</dbReference>
<reference evidence="1" key="2">
    <citation type="submission" date="2020-08" db="EMBL/GenBank/DDBJ databases">
        <authorList>
            <person name="Chen M."/>
            <person name="Teng W."/>
            <person name="Zhao L."/>
            <person name="Hu C."/>
            <person name="Zhou Y."/>
            <person name="Han B."/>
            <person name="Song L."/>
            <person name="Shu W."/>
        </authorList>
    </citation>
    <scope>NUCLEOTIDE SEQUENCE</scope>
    <source>
        <strain evidence="1">FACHB-1375</strain>
    </source>
</reference>
<dbReference type="AlphaFoldDB" id="A0A926VLR2"/>
<proteinExistence type="predicted"/>
<dbReference type="Pfam" id="PF08854">
    <property type="entry name" value="DUF1824"/>
    <property type="match status" value="1"/>
</dbReference>
<organism evidence="1 2">
    <name type="scientific">Aerosakkonema funiforme FACHB-1375</name>
    <dbReference type="NCBI Taxonomy" id="2949571"/>
    <lineage>
        <taxon>Bacteria</taxon>
        <taxon>Bacillati</taxon>
        <taxon>Cyanobacteriota</taxon>
        <taxon>Cyanophyceae</taxon>
        <taxon>Oscillatoriophycideae</taxon>
        <taxon>Aerosakkonematales</taxon>
        <taxon>Aerosakkonemataceae</taxon>
        <taxon>Aerosakkonema</taxon>
    </lineage>
</organism>
<dbReference type="SUPFAM" id="SSF160532">
    <property type="entry name" value="Ava3019-like"/>
    <property type="match status" value="1"/>
</dbReference>
<accession>A0A926VLR2</accession>
<evidence type="ECO:0000313" key="2">
    <source>
        <dbReference type="Proteomes" id="UP000641646"/>
    </source>
</evidence>